<dbReference type="Gramene" id="OGLUM02G32060.4">
    <property type="protein sequence ID" value="OGLUM02G32060.4"/>
    <property type="gene ID" value="OGLUM02G32060"/>
</dbReference>
<evidence type="ECO:0000313" key="1">
    <source>
        <dbReference type="EnsemblPlants" id="OGLUM02G32060.4"/>
    </source>
</evidence>
<keyword evidence="2" id="KW-1185">Reference proteome</keyword>
<protein>
    <submittedName>
        <fullName evidence="1">Uncharacterized protein</fullName>
    </submittedName>
</protein>
<accession>A0A0D9YXV0</accession>
<dbReference type="HOGENOM" id="CLU_2853375_0_0_1"/>
<dbReference type="Proteomes" id="UP000026961">
    <property type="component" value="Chromosome 2"/>
</dbReference>
<evidence type="ECO:0000313" key="2">
    <source>
        <dbReference type="Proteomes" id="UP000026961"/>
    </source>
</evidence>
<dbReference type="AlphaFoldDB" id="A0A0D9YXV0"/>
<name>A0A0D9YXV0_9ORYZ</name>
<sequence length="65" mass="7514">MGLWDSLLNWLRSPFCGDEIVHVFRVEREVGFGRDWFGSGSPVRRRDDGAGLWSGVDSQQFYHVQ</sequence>
<reference evidence="1" key="2">
    <citation type="submission" date="2018-05" db="EMBL/GenBank/DDBJ databases">
        <title>OgluRS3 (Oryza glumaepatula Reference Sequence Version 3).</title>
        <authorList>
            <person name="Zhang J."/>
            <person name="Kudrna D."/>
            <person name="Lee S."/>
            <person name="Talag J."/>
            <person name="Welchert J."/>
            <person name="Wing R.A."/>
        </authorList>
    </citation>
    <scope>NUCLEOTIDE SEQUENCE [LARGE SCALE GENOMIC DNA]</scope>
</reference>
<organism evidence="1">
    <name type="scientific">Oryza glumipatula</name>
    <dbReference type="NCBI Taxonomy" id="40148"/>
    <lineage>
        <taxon>Eukaryota</taxon>
        <taxon>Viridiplantae</taxon>
        <taxon>Streptophyta</taxon>
        <taxon>Embryophyta</taxon>
        <taxon>Tracheophyta</taxon>
        <taxon>Spermatophyta</taxon>
        <taxon>Magnoliopsida</taxon>
        <taxon>Liliopsida</taxon>
        <taxon>Poales</taxon>
        <taxon>Poaceae</taxon>
        <taxon>BOP clade</taxon>
        <taxon>Oryzoideae</taxon>
        <taxon>Oryzeae</taxon>
        <taxon>Oryzinae</taxon>
        <taxon>Oryza</taxon>
    </lineage>
</organism>
<reference evidence="1" key="1">
    <citation type="submission" date="2015-04" db="UniProtKB">
        <authorList>
            <consortium name="EnsemblPlants"/>
        </authorList>
    </citation>
    <scope>IDENTIFICATION</scope>
</reference>
<proteinExistence type="predicted"/>
<dbReference type="EnsemblPlants" id="OGLUM02G32060.4">
    <property type="protein sequence ID" value="OGLUM02G32060.4"/>
    <property type="gene ID" value="OGLUM02G32060"/>
</dbReference>